<gene>
    <name evidence="2" type="ORF">CHR53_24575</name>
</gene>
<keyword evidence="1" id="KW-1133">Transmembrane helix</keyword>
<proteinExistence type="predicted"/>
<dbReference type="RefSeq" id="WP_066388246.1">
    <property type="nucleotide sequence ID" value="NZ_CP022572.1"/>
</dbReference>
<feature type="transmembrane region" description="Helical" evidence="1">
    <location>
        <begin position="12"/>
        <end position="34"/>
    </location>
</feature>
<feature type="transmembrane region" description="Helical" evidence="1">
    <location>
        <begin position="64"/>
        <end position="83"/>
    </location>
</feature>
<dbReference type="EMBL" id="CP022572">
    <property type="protein sequence ID" value="AZU64157.1"/>
    <property type="molecule type" value="Genomic_DNA"/>
</dbReference>
<evidence type="ECO:0000256" key="1">
    <source>
        <dbReference type="SAM" id="Phobius"/>
    </source>
</evidence>
<dbReference type="AlphaFoldDB" id="A0A3T0I4B8"/>
<evidence type="ECO:0000313" key="3">
    <source>
        <dbReference type="Proteomes" id="UP000282892"/>
    </source>
</evidence>
<feature type="transmembrane region" description="Helical" evidence="1">
    <location>
        <begin position="95"/>
        <end position="118"/>
    </location>
</feature>
<organism evidence="2 3">
    <name type="scientific">Neobacillus mesonae</name>
    <dbReference type="NCBI Taxonomy" id="1193713"/>
    <lineage>
        <taxon>Bacteria</taxon>
        <taxon>Bacillati</taxon>
        <taxon>Bacillota</taxon>
        <taxon>Bacilli</taxon>
        <taxon>Bacillales</taxon>
        <taxon>Bacillaceae</taxon>
        <taxon>Neobacillus</taxon>
    </lineage>
</organism>
<feature type="transmembrane region" description="Helical" evidence="1">
    <location>
        <begin position="153"/>
        <end position="174"/>
    </location>
</feature>
<keyword evidence="1" id="KW-0812">Transmembrane</keyword>
<name>A0A3T0I4B8_9BACI</name>
<feature type="transmembrane region" description="Helical" evidence="1">
    <location>
        <begin position="194"/>
        <end position="213"/>
    </location>
</feature>
<keyword evidence="3" id="KW-1185">Reference proteome</keyword>
<reference evidence="2 3" key="1">
    <citation type="submission" date="2017-07" db="EMBL/GenBank/DDBJ databases">
        <title>The complete genome sequence of Bacillus mesonae strain H20-5, an efficient strain improving plant abiotic stress resistance.</title>
        <authorList>
            <person name="Kim S.Y."/>
            <person name="Song H."/>
            <person name="Sang M.K."/>
            <person name="Weon H.-Y."/>
            <person name="Song J."/>
        </authorList>
    </citation>
    <scope>NUCLEOTIDE SEQUENCE [LARGE SCALE GENOMIC DNA]</scope>
    <source>
        <strain evidence="2 3">H20-5</strain>
    </source>
</reference>
<evidence type="ECO:0000313" key="2">
    <source>
        <dbReference type="EMBL" id="AZU64157.1"/>
    </source>
</evidence>
<feature type="transmembrane region" description="Helical" evidence="1">
    <location>
        <begin position="124"/>
        <end position="146"/>
    </location>
</feature>
<keyword evidence="1" id="KW-0472">Membrane</keyword>
<protein>
    <submittedName>
        <fullName evidence="2">Uncharacterized protein</fullName>
    </submittedName>
</protein>
<dbReference type="KEGG" id="nmk:CHR53_24575"/>
<sequence length="224" mass="25697">MKRKKKTSRESFVPAVGMLIVAFGAVLLFGWFVMTAHLDSDVYGDVVELALPDPYYSWIKKVAVFYWALGVMAIVTIFIVVFFEDKLKHSDQLMFIAYTILLWLLGSSMMIGFFVALIKLHVVKWVFIISCLLVLFLIMNSIVLLLKFSSKIVTISFLVVAFVIILALCAAQATDQLYIIIKNSHQFSNLESKLLLWVEASLGLFIFACPFYWKLRERWEKSVQ</sequence>
<accession>A0A3T0I4B8</accession>
<dbReference type="Proteomes" id="UP000282892">
    <property type="component" value="Chromosome"/>
</dbReference>